<dbReference type="EMBL" id="BJNF01000002">
    <property type="protein sequence ID" value="GEC14194.1"/>
    <property type="molecule type" value="Genomic_DNA"/>
</dbReference>
<evidence type="ECO:0000313" key="2">
    <source>
        <dbReference type="Proteomes" id="UP000318825"/>
    </source>
</evidence>
<dbReference type="OrthoDB" id="8235366at2"/>
<sequence>MADVLNILASNYRTVGENVSLTTGKYVNVDPDVFEGTWSGKYANQKPFSITISNVNGFRAKAKYQYGTTIKYQEVLIKNNGFRVGDSKFVLTKSGTAQVSTVMSDPATGASTLETAYVHQR</sequence>
<comment type="caution">
    <text evidence="1">The sequence shown here is derived from an EMBL/GenBank/DDBJ whole genome shotgun (WGS) entry which is preliminary data.</text>
</comment>
<evidence type="ECO:0008006" key="3">
    <source>
        <dbReference type="Google" id="ProtNLM"/>
    </source>
</evidence>
<dbReference type="RefSeq" id="WP_141381779.1">
    <property type="nucleotide sequence ID" value="NZ_BJNF01000002.1"/>
</dbReference>
<name>A0A4Y3W5B5_NITWI</name>
<dbReference type="AlphaFoldDB" id="A0A4Y3W5B5"/>
<accession>A0A4Y3W5B5</accession>
<reference evidence="1 2" key="1">
    <citation type="submission" date="2019-06" db="EMBL/GenBank/DDBJ databases">
        <title>Whole genome shotgun sequence of Nitrobacter winogradskyi NBRC 14297.</title>
        <authorList>
            <person name="Hosoyama A."/>
            <person name="Uohara A."/>
            <person name="Ohji S."/>
            <person name="Ichikawa N."/>
        </authorList>
    </citation>
    <scope>NUCLEOTIDE SEQUENCE [LARGE SCALE GENOMIC DNA]</scope>
    <source>
        <strain evidence="1 2">NBRC 14297</strain>
    </source>
</reference>
<protein>
    <recommendedName>
        <fullName evidence="3">Lipocalin-like domain-containing protein</fullName>
    </recommendedName>
</protein>
<proteinExistence type="predicted"/>
<evidence type="ECO:0000313" key="1">
    <source>
        <dbReference type="EMBL" id="GEC14194.1"/>
    </source>
</evidence>
<organism evidence="1 2">
    <name type="scientific">Nitrobacter winogradskyi</name>
    <name type="common">Nitrobacter agilis</name>
    <dbReference type="NCBI Taxonomy" id="913"/>
    <lineage>
        <taxon>Bacteria</taxon>
        <taxon>Pseudomonadati</taxon>
        <taxon>Pseudomonadota</taxon>
        <taxon>Alphaproteobacteria</taxon>
        <taxon>Hyphomicrobiales</taxon>
        <taxon>Nitrobacteraceae</taxon>
        <taxon>Nitrobacter</taxon>
    </lineage>
</organism>
<gene>
    <name evidence="1" type="ORF">NWI01_00860</name>
</gene>
<dbReference type="Proteomes" id="UP000318825">
    <property type="component" value="Unassembled WGS sequence"/>
</dbReference>